<dbReference type="AlphaFoldDB" id="A0A1M7QCX3"/>
<organism evidence="1 2">
    <name type="scientific">Pseudomonas asturiensis</name>
    <dbReference type="NCBI Taxonomy" id="1190415"/>
    <lineage>
        <taxon>Bacteria</taxon>
        <taxon>Pseudomonadati</taxon>
        <taxon>Pseudomonadota</taxon>
        <taxon>Gammaproteobacteria</taxon>
        <taxon>Pseudomonadales</taxon>
        <taxon>Pseudomonadaceae</taxon>
        <taxon>Pseudomonas</taxon>
    </lineage>
</organism>
<name>A0A1M7QCX3_9PSED</name>
<dbReference type="STRING" id="1190415.SAMN05216593_1233"/>
<dbReference type="EMBL" id="FRDA01000023">
    <property type="protein sequence ID" value="SHN28615.1"/>
    <property type="molecule type" value="Genomic_DNA"/>
</dbReference>
<protein>
    <recommendedName>
        <fullName evidence="3">mRNA interferase RelE/StbE</fullName>
    </recommendedName>
</protein>
<gene>
    <name evidence="1" type="ORF">SAMN05216593_1233</name>
</gene>
<sequence length="47" mass="5534">MTYDLEFDVRALKGWHKLGREKTWRRVRDQCKRSINPTVLNMGGALS</sequence>
<dbReference type="Proteomes" id="UP000183983">
    <property type="component" value="Unassembled WGS sequence"/>
</dbReference>
<accession>A0A1M7QCX3</accession>
<reference evidence="1 2" key="1">
    <citation type="submission" date="2016-11" db="EMBL/GenBank/DDBJ databases">
        <authorList>
            <person name="Jaros S."/>
            <person name="Januszkiewicz K."/>
            <person name="Wedrychowicz H."/>
        </authorList>
    </citation>
    <scope>NUCLEOTIDE SEQUENCE [LARGE SCALE GENOMIC DNA]</scope>
    <source>
        <strain evidence="1 2">LMG 26898</strain>
    </source>
</reference>
<evidence type="ECO:0008006" key="3">
    <source>
        <dbReference type="Google" id="ProtNLM"/>
    </source>
</evidence>
<evidence type="ECO:0000313" key="2">
    <source>
        <dbReference type="Proteomes" id="UP000183983"/>
    </source>
</evidence>
<evidence type="ECO:0000313" key="1">
    <source>
        <dbReference type="EMBL" id="SHN28615.1"/>
    </source>
</evidence>
<proteinExistence type="predicted"/>